<keyword evidence="6" id="KW-0029">Amino-acid transport</keyword>
<dbReference type="GO" id="GO:0043190">
    <property type="term" value="C:ATP-binding cassette (ABC) transporter complex"/>
    <property type="evidence" value="ECO:0007669"/>
    <property type="project" value="InterPro"/>
</dbReference>
<dbReference type="GO" id="GO:0022857">
    <property type="term" value="F:transmembrane transporter activity"/>
    <property type="evidence" value="ECO:0007669"/>
    <property type="project" value="InterPro"/>
</dbReference>
<comment type="caution">
    <text evidence="11">The sequence shown here is derived from an EMBL/GenBank/DDBJ whole genome shotgun (WGS) entry which is preliminary data.</text>
</comment>
<dbReference type="NCBIfam" id="TIGR01726">
    <property type="entry name" value="HEQRo_perm_3TM"/>
    <property type="match status" value="1"/>
</dbReference>
<dbReference type="PROSITE" id="PS50928">
    <property type="entry name" value="ABC_TM1"/>
    <property type="match status" value="1"/>
</dbReference>
<dbReference type="PANTHER" id="PTHR30614:SF10">
    <property type="entry name" value="ARGININE ABC TRANSPORTER PERMEASE PROTEIN ARTM"/>
    <property type="match status" value="1"/>
</dbReference>
<keyword evidence="3" id="KW-1003">Cell membrane</keyword>
<evidence type="ECO:0000256" key="9">
    <source>
        <dbReference type="RuleBase" id="RU363032"/>
    </source>
</evidence>
<evidence type="ECO:0000259" key="10">
    <source>
        <dbReference type="PROSITE" id="PS50928"/>
    </source>
</evidence>
<dbReference type="InterPro" id="IPR043429">
    <property type="entry name" value="ArtM/GltK/GlnP/TcyL/YhdX-like"/>
</dbReference>
<accession>A0A919VEM7</accession>
<dbReference type="InterPro" id="IPR035906">
    <property type="entry name" value="MetI-like_sf"/>
</dbReference>
<keyword evidence="12" id="KW-1185">Reference proteome</keyword>
<keyword evidence="2 9" id="KW-0813">Transport</keyword>
<feature type="transmembrane region" description="Helical" evidence="9">
    <location>
        <begin position="65"/>
        <end position="86"/>
    </location>
</feature>
<comment type="subcellular location">
    <subcellularLocation>
        <location evidence="1 9">Cell membrane</location>
        <topology evidence="1 9">Multi-pass membrane protein</topology>
    </subcellularLocation>
</comment>
<proteinExistence type="inferred from homology"/>
<gene>
    <name evidence="11" type="ORF">CPJCM30710_02510</name>
</gene>
<feature type="transmembrane region" description="Helical" evidence="9">
    <location>
        <begin position="92"/>
        <end position="114"/>
    </location>
</feature>
<dbReference type="SUPFAM" id="SSF161098">
    <property type="entry name" value="MetI-like"/>
    <property type="match status" value="1"/>
</dbReference>
<evidence type="ECO:0000313" key="11">
    <source>
        <dbReference type="EMBL" id="GIM27585.1"/>
    </source>
</evidence>
<keyword evidence="7 9" id="KW-1133">Transmembrane helix</keyword>
<comment type="similarity">
    <text evidence="9">Belongs to the binding-protein-dependent transport system permease family.</text>
</comment>
<feature type="domain" description="ABC transmembrane type-1" evidence="10">
    <location>
        <begin position="29"/>
        <end position="217"/>
    </location>
</feature>
<dbReference type="FunFam" id="1.10.3720.10:FF:000033">
    <property type="entry name" value="Polar amino acid ABC transporter permease"/>
    <property type="match status" value="1"/>
</dbReference>
<dbReference type="Proteomes" id="UP000679179">
    <property type="component" value="Unassembled WGS sequence"/>
</dbReference>
<feature type="transmembrane region" description="Helical" evidence="9">
    <location>
        <begin position="190"/>
        <end position="213"/>
    </location>
</feature>
<dbReference type="CDD" id="cd06261">
    <property type="entry name" value="TM_PBP2"/>
    <property type="match status" value="1"/>
</dbReference>
<evidence type="ECO:0000256" key="4">
    <source>
        <dbReference type="ARBA" id="ARBA00022519"/>
    </source>
</evidence>
<dbReference type="AlphaFoldDB" id="A0A919VEM7"/>
<evidence type="ECO:0000256" key="5">
    <source>
        <dbReference type="ARBA" id="ARBA00022692"/>
    </source>
</evidence>
<sequence length="252" mass="28349">MEVVNSMFQEIIEFFVTVIRYTPKFIPGVIMTLKLSVLSILIGTIFGLIGTLLKFSQRKILMKIIDAYITVVRGTPLLLQLIFIFYGLPQIGITFSAFVSAALGLAFHSGAYIIEIFRGAVESIDNGQREASRALGMTKWQSMRRVILPQAFKRSIPALGNQFIIAIKDSSLASVITMTELLMLSKQFVAATYNVFPIFFIAGCYYLIITAVLSKALQLLEYKLKVNEREMKDVKSEKIVQVLWRVRSTKGN</sequence>
<dbReference type="RefSeq" id="WP_212902346.1">
    <property type="nucleotide sequence ID" value="NZ_BOPZ01000002.1"/>
</dbReference>
<reference evidence="11" key="1">
    <citation type="submission" date="2021-03" db="EMBL/GenBank/DDBJ databases">
        <title>Taxonomic study of Clostridium polyendosporum from meadow-gley soil under rice.</title>
        <authorList>
            <person name="Kobayashi H."/>
            <person name="Tanizawa Y."/>
            <person name="Yagura M."/>
        </authorList>
    </citation>
    <scope>NUCLEOTIDE SEQUENCE</scope>
    <source>
        <strain evidence="11">JCM 30710</strain>
    </source>
</reference>
<keyword evidence="4" id="KW-0997">Cell inner membrane</keyword>
<dbReference type="GO" id="GO:0006865">
    <property type="term" value="P:amino acid transport"/>
    <property type="evidence" value="ECO:0007669"/>
    <property type="project" value="UniProtKB-KW"/>
</dbReference>
<protein>
    <submittedName>
        <fullName evidence="11">Cystine transporter permease</fullName>
    </submittedName>
</protein>
<evidence type="ECO:0000256" key="8">
    <source>
        <dbReference type="ARBA" id="ARBA00023136"/>
    </source>
</evidence>
<dbReference type="Pfam" id="PF00528">
    <property type="entry name" value="BPD_transp_1"/>
    <property type="match status" value="1"/>
</dbReference>
<evidence type="ECO:0000256" key="7">
    <source>
        <dbReference type="ARBA" id="ARBA00022989"/>
    </source>
</evidence>
<dbReference type="InterPro" id="IPR000515">
    <property type="entry name" value="MetI-like"/>
</dbReference>
<evidence type="ECO:0000256" key="1">
    <source>
        <dbReference type="ARBA" id="ARBA00004651"/>
    </source>
</evidence>
<evidence type="ECO:0000256" key="2">
    <source>
        <dbReference type="ARBA" id="ARBA00022448"/>
    </source>
</evidence>
<organism evidence="11 12">
    <name type="scientific">Clostridium polyendosporum</name>
    <dbReference type="NCBI Taxonomy" id="69208"/>
    <lineage>
        <taxon>Bacteria</taxon>
        <taxon>Bacillati</taxon>
        <taxon>Bacillota</taxon>
        <taxon>Clostridia</taxon>
        <taxon>Eubacteriales</taxon>
        <taxon>Clostridiaceae</taxon>
        <taxon>Clostridium</taxon>
    </lineage>
</organism>
<dbReference type="PANTHER" id="PTHR30614">
    <property type="entry name" value="MEMBRANE COMPONENT OF AMINO ACID ABC TRANSPORTER"/>
    <property type="match status" value="1"/>
</dbReference>
<dbReference type="InterPro" id="IPR010065">
    <property type="entry name" value="AA_ABC_transptr_permease_3TM"/>
</dbReference>
<name>A0A919VEM7_9CLOT</name>
<feature type="transmembrane region" description="Helical" evidence="9">
    <location>
        <begin position="25"/>
        <end position="53"/>
    </location>
</feature>
<keyword evidence="5 9" id="KW-0812">Transmembrane</keyword>
<dbReference type="Gene3D" id="1.10.3720.10">
    <property type="entry name" value="MetI-like"/>
    <property type="match status" value="1"/>
</dbReference>
<keyword evidence="8 9" id="KW-0472">Membrane</keyword>
<evidence type="ECO:0000256" key="6">
    <source>
        <dbReference type="ARBA" id="ARBA00022970"/>
    </source>
</evidence>
<dbReference type="EMBL" id="BOPZ01000002">
    <property type="protein sequence ID" value="GIM27585.1"/>
    <property type="molecule type" value="Genomic_DNA"/>
</dbReference>
<evidence type="ECO:0000313" key="12">
    <source>
        <dbReference type="Proteomes" id="UP000679179"/>
    </source>
</evidence>
<evidence type="ECO:0000256" key="3">
    <source>
        <dbReference type="ARBA" id="ARBA00022475"/>
    </source>
</evidence>